<name>H2XR66_CIOIN</name>
<evidence type="ECO:0000313" key="1">
    <source>
        <dbReference type="Ensembl" id="ENSCINP00000032150.1"/>
    </source>
</evidence>
<evidence type="ECO:0000313" key="2">
    <source>
        <dbReference type="Proteomes" id="UP000008144"/>
    </source>
</evidence>
<dbReference type="Ensembl" id="ENSCINT00000035870.1">
    <property type="protein sequence ID" value="ENSCINP00000032150.1"/>
    <property type="gene ID" value="ENSCING00000023105.1"/>
</dbReference>
<dbReference type="HOGENOM" id="CLU_2426359_0_0_1"/>
<dbReference type="AlphaFoldDB" id="H2XR66"/>
<reference evidence="1" key="4">
    <citation type="submission" date="2025-09" db="UniProtKB">
        <authorList>
            <consortium name="Ensembl"/>
        </authorList>
    </citation>
    <scope>IDENTIFICATION</scope>
</reference>
<dbReference type="Proteomes" id="UP000008144">
    <property type="component" value="Chromosome 11"/>
</dbReference>
<organism evidence="1 2">
    <name type="scientific">Ciona intestinalis</name>
    <name type="common">Transparent sea squirt</name>
    <name type="synonym">Ascidia intestinalis</name>
    <dbReference type="NCBI Taxonomy" id="7719"/>
    <lineage>
        <taxon>Eukaryota</taxon>
        <taxon>Metazoa</taxon>
        <taxon>Chordata</taxon>
        <taxon>Tunicata</taxon>
        <taxon>Ascidiacea</taxon>
        <taxon>Phlebobranchia</taxon>
        <taxon>Cionidae</taxon>
        <taxon>Ciona</taxon>
    </lineage>
</organism>
<protein>
    <submittedName>
        <fullName evidence="1">Uncharacterized protein</fullName>
    </submittedName>
</protein>
<dbReference type="EMBL" id="EAAA01000818">
    <property type="status" value="NOT_ANNOTATED_CDS"/>
    <property type="molecule type" value="Genomic_DNA"/>
</dbReference>
<reference evidence="1" key="2">
    <citation type="journal article" date="2008" name="Genome Biol.">
        <title>Improved genome assembly and evidence-based global gene model set for the chordate Ciona intestinalis: new insight into intron and operon populations.</title>
        <authorList>
            <person name="Satou Y."/>
            <person name="Mineta K."/>
            <person name="Ogasawara M."/>
            <person name="Sasakura Y."/>
            <person name="Shoguchi E."/>
            <person name="Ueno K."/>
            <person name="Yamada L."/>
            <person name="Matsumoto J."/>
            <person name="Wasserscheid J."/>
            <person name="Dewar K."/>
            <person name="Wiley G.B."/>
            <person name="Macmil S.L."/>
            <person name="Roe B.A."/>
            <person name="Zeller R.W."/>
            <person name="Hastings K.E."/>
            <person name="Lemaire P."/>
            <person name="Lindquist E."/>
            <person name="Endo T."/>
            <person name="Hotta K."/>
            <person name="Inaba K."/>
        </authorList>
    </citation>
    <scope>NUCLEOTIDE SEQUENCE [LARGE SCALE GENOMIC DNA]</scope>
    <source>
        <strain evidence="1">wild type</strain>
    </source>
</reference>
<dbReference type="InParanoid" id="H2XR66"/>
<proteinExistence type="predicted"/>
<accession>H2XR66</accession>
<keyword evidence="2" id="KW-1185">Reference proteome</keyword>
<reference evidence="1" key="3">
    <citation type="submission" date="2025-08" db="UniProtKB">
        <authorList>
            <consortium name="Ensembl"/>
        </authorList>
    </citation>
    <scope>IDENTIFICATION</scope>
</reference>
<sequence>MDYCLLHPFLRLLAKDLLQEHLLFPLTCLPPRLLAKYFPQFGRKHYPLFGRRKNFPLFWGRKNFLLFWGRKHVPHFWGREHYPHLQETTDP</sequence>
<reference evidence="2" key="1">
    <citation type="journal article" date="2002" name="Science">
        <title>The draft genome of Ciona intestinalis: insights into chordate and vertebrate origins.</title>
        <authorList>
            <person name="Dehal P."/>
            <person name="Satou Y."/>
            <person name="Campbell R.K."/>
            <person name="Chapman J."/>
            <person name="Degnan B."/>
            <person name="De Tomaso A."/>
            <person name="Davidson B."/>
            <person name="Di Gregorio A."/>
            <person name="Gelpke M."/>
            <person name="Goodstein D.M."/>
            <person name="Harafuji N."/>
            <person name="Hastings K.E."/>
            <person name="Ho I."/>
            <person name="Hotta K."/>
            <person name="Huang W."/>
            <person name="Kawashima T."/>
            <person name="Lemaire P."/>
            <person name="Martinez D."/>
            <person name="Meinertzhagen I.A."/>
            <person name="Necula S."/>
            <person name="Nonaka M."/>
            <person name="Putnam N."/>
            <person name="Rash S."/>
            <person name="Saiga H."/>
            <person name="Satake M."/>
            <person name="Terry A."/>
            <person name="Yamada L."/>
            <person name="Wang H.G."/>
            <person name="Awazu S."/>
            <person name="Azumi K."/>
            <person name="Boore J."/>
            <person name="Branno M."/>
            <person name="Chin-Bow S."/>
            <person name="DeSantis R."/>
            <person name="Doyle S."/>
            <person name="Francino P."/>
            <person name="Keys D.N."/>
            <person name="Haga S."/>
            <person name="Hayashi H."/>
            <person name="Hino K."/>
            <person name="Imai K.S."/>
            <person name="Inaba K."/>
            <person name="Kano S."/>
            <person name="Kobayashi K."/>
            <person name="Kobayashi M."/>
            <person name="Lee B.I."/>
            <person name="Makabe K.W."/>
            <person name="Manohar C."/>
            <person name="Matassi G."/>
            <person name="Medina M."/>
            <person name="Mochizuki Y."/>
            <person name="Mount S."/>
            <person name="Morishita T."/>
            <person name="Miura S."/>
            <person name="Nakayama A."/>
            <person name="Nishizaka S."/>
            <person name="Nomoto H."/>
            <person name="Ohta F."/>
            <person name="Oishi K."/>
            <person name="Rigoutsos I."/>
            <person name="Sano M."/>
            <person name="Sasaki A."/>
            <person name="Sasakura Y."/>
            <person name="Shoguchi E."/>
            <person name="Shin-i T."/>
            <person name="Spagnuolo A."/>
            <person name="Stainier D."/>
            <person name="Suzuki M.M."/>
            <person name="Tassy O."/>
            <person name="Takatori N."/>
            <person name="Tokuoka M."/>
            <person name="Yagi K."/>
            <person name="Yoshizaki F."/>
            <person name="Wada S."/>
            <person name="Zhang C."/>
            <person name="Hyatt P.D."/>
            <person name="Larimer F."/>
            <person name="Detter C."/>
            <person name="Doggett N."/>
            <person name="Glavina T."/>
            <person name="Hawkins T."/>
            <person name="Richardson P."/>
            <person name="Lucas S."/>
            <person name="Kohara Y."/>
            <person name="Levine M."/>
            <person name="Satoh N."/>
            <person name="Rokhsar D.S."/>
        </authorList>
    </citation>
    <scope>NUCLEOTIDE SEQUENCE [LARGE SCALE GENOMIC DNA]</scope>
</reference>